<comment type="caution">
    <text evidence="1">The sequence shown here is derived from an EMBL/GenBank/DDBJ whole genome shotgun (WGS) entry which is preliminary data.</text>
</comment>
<proteinExistence type="predicted"/>
<accession>A0ACB8FJ64</accession>
<reference evidence="1" key="1">
    <citation type="submission" date="2021-08" db="EMBL/GenBank/DDBJ databases">
        <title>The first chromosome-level gecko genome reveals the dynamic sex chromosomes of Neotropical dwarf geckos (Sphaerodactylidae: Sphaerodactylus).</title>
        <authorList>
            <person name="Pinto B.J."/>
            <person name="Keating S.E."/>
            <person name="Gamble T."/>
        </authorList>
    </citation>
    <scope>NUCLEOTIDE SEQUENCE</scope>
    <source>
        <strain evidence="1">TG3544</strain>
    </source>
</reference>
<dbReference type="EMBL" id="CM037617">
    <property type="protein sequence ID" value="KAH8005565.1"/>
    <property type="molecule type" value="Genomic_DNA"/>
</dbReference>
<name>A0ACB8FJ64_9SAUR</name>
<protein>
    <submittedName>
        <fullName evidence="1">Uncharacterized protein</fullName>
    </submittedName>
</protein>
<gene>
    <name evidence="1" type="ORF">K3G42_030349</name>
</gene>
<evidence type="ECO:0000313" key="1">
    <source>
        <dbReference type="EMBL" id="KAH8005565.1"/>
    </source>
</evidence>
<organism evidence="1 2">
    <name type="scientific">Sphaerodactylus townsendi</name>
    <dbReference type="NCBI Taxonomy" id="933632"/>
    <lineage>
        <taxon>Eukaryota</taxon>
        <taxon>Metazoa</taxon>
        <taxon>Chordata</taxon>
        <taxon>Craniata</taxon>
        <taxon>Vertebrata</taxon>
        <taxon>Euteleostomi</taxon>
        <taxon>Lepidosauria</taxon>
        <taxon>Squamata</taxon>
        <taxon>Bifurcata</taxon>
        <taxon>Gekkota</taxon>
        <taxon>Sphaerodactylidae</taxon>
        <taxon>Sphaerodactylus</taxon>
    </lineage>
</organism>
<keyword evidence="2" id="KW-1185">Reference proteome</keyword>
<sequence>MWSSKDSVLISVLLNFYVGSLSEIVENVGVGRHFFKSSHQKQQFPARGWCLGGVIKGQKNNKLKINPGKTGFKGQLVLSLWDGADLHSLSNLEVFFRFPFDNQQLHV</sequence>
<dbReference type="Proteomes" id="UP000827872">
    <property type="component" value="Linkage Group LG04"/>
</dbReference>
<evidence type="ECO:0000313" key="2">
    <source>
        <dbReference type="Proteomes" id="UP000827872"/>
    </source>
</evidence>